<sequence>MLDRENKALKAELEAAKSTDNAELASVLKEPHKVDAWFYGPATKVPKSLGFETTAEPPVPPAADDGGDWKTGDGTFELKHALLGKNDLPPACFGITWNPFLPDEFLTFGVVNLTVWNFSEEDGWKKTMGSFGSTPGVRAALSLSSQCSLQPDC</sequence>
<accession>A0AAE0G8N5</accession>
<evidence type="ECO:0000313" key="2">
    <source>
        <dbReference type="EMBL" id="KAK3273523.1"/>
    </source>
</evidence>
<reference evidence="2 3" key="1">
    <citation type="journal article" date="2015" name="Genome Biol. Evol.">
        <title>Comparative Genomics of a Bacterivorous Green Alga Reveals Evolutionary Causalities and Consequences of Phago-Mixotrophic Mode of Nutrition.</title>
        <authorList>
            <person name="Burns J.A."/>
            <person name="Paasch A."/>
            <person name="Narechania A."/>
            <person name="Kim E."/>
        </authorList>
    </citation>
    <scope>NUCLEOTIDE SEQUENCE [LARGE SCALE GENOMIC DNA]</scope>
    <source>
        <strain evidence="2 3">PLY_AMNH</strain>
    </source>
</reference>
<dbReference type="EMBL" id="LGRX02008433">
    <property type="protein sequence ID" value="KAK3273523.1"/>
    <property type="molecule type" value="Genomic_DNA"/>
</dbReference>
<evidence type="ECO:0000313" key="3">
    <source>
        <dbReference type="Proteomes" id="UP001190700"/>
    </source>
</evidence>
<keyword evidence="3" id="KW-1185">Reference proteome</keyword>
<name>A0AAE0G8N5_9CHLO</name>
<dbReference type="AlphaFoldDB" id="A0AAE0G8N5"/>
<feature type="region of interest" description="Disordered" evidence="1">
    <location>
        <begin position="49"/>
        <end position="70"/>
    </location>
</feature>
<organism evidence="2 3">
    <name type="scientific">Cymbomonas tetramitiformis</name>
    <dbReference type="NCBI Taxonomy" id="36881"/>
    <lineage>
        <taxon>Eukaryota</taxon>
        <taxon>Viridiplantae</taxon>
        <taxon>Chlorophyta</taxon>
        <taxon>Pyramimonadophyceae</taxon>
        <taxon>Pyramimonadales</taxon>
        <taxon>Pyramimonadaceae</taxon>
        <taxon>Cymbomonas</taxon>
    </lineage>
</organism>
<proteinExistence type="predicted"/>
<gene>
    <name evidence="2" type="ORF">CYMTET_18241</name>
</gene>
<evidence type="ECO:0000256" key="1">
    <source>
        <dbReference type="SAM" id="MobiDB-lite"/>
    </source>
</evidence>
<comment type="caution">
    <text evidence="2">The sequence shown here is derived from an EMBL/GenBank/DDBJ whole genome shotgun (WGS) entry which is preliminary data.</text>
</comment>
<dbReference type="Proteomes" id="UP001190700">
    <property type="component" value="Unassembled WGS sequence"/>
</dbReference>
<protein>
    <submittedName>
        <fullName evidence="2">Uncharacterized protein</fullName>
    </submittedName>
</protein>